<dbReference type="Gene3D" id="1.10.630.10">
    <property type="entry name" value="Cytochrome P450"/>
    <property type="match status" value="1"/>
</dbReference>
<keyword evidence="6 8" id="KW-0408">Iron</keyword>
<evidence type="ECO:0000256" key="3">
    <source>
        <dbReference type="ARBA" id="ARBA00022617"/>
    </source>
</evidence>
<evidence type="ECO:0000313" key="9">
    <source>
        <dbReference type="EMBL" id="KAK7715831.1"/>
    </source>
</evidence>
<name>A0ABR1NUK2_DIAER</name>
<dbReference type="EMBL" id="JAKNSF020000104">
    <property type="protein sequence ID" value="KAK7715831.1"/>
    <property type="molecule type" value="Genomic_DNA"/>
</dbReference>
<dbReference type="PANTHER" id="PTHR24305">
    <property type="entry name" value="CYTOCHROME P450"/>
    <property type="match status" value="1"/>
</dbReference>
<reference evidence="9 10" key="1">
    <citation type="submission" date="2024-02" db="EMBL/GenBank/DDBJ databases">
        <title>De novo assembly and annotation of 12 fungi associated with fruit tree decline syndrome in Ontario, Canada.</title>
        <authorList>
            <person name="Sulman M."/>
            <person name="Ellouze W."/>
            <person name="Ilyukhin E."/>
        </authorList>
    </citation>
    <scope>NUCLEOTIDE SEQUENCE [LARGE SCALE GENOMIC DNA]</scope>
    <source>
        <strain evidence="9 10">M169</strain>
    </source>
</reference>
<evidence type="ECO:0000256" key="4">
    <source>
        <dbReference type="ARBA" id="ARBA00022723"/>
    </source>
</evidence>
<protein>
    <recommendedName>
        <fullName evidence="11">Trichodiene oxygenase</fullName>
    </recommendedName>
</protein>
<keyword evidence="5 8" id="KW-0560">Oxidoreductase</keyword>
<evidence type="ECO:0000256" key="5">
    <source>
        <dbReference type="ARBA" id="ARBA00023002"/>
    </source>
</evidence>
<evidence type="ECO:0000256" key="1">
    <source>
        <dbReference type="ARBA" id="ARBA00001971"/>
    </source>
</evidence>
<evidence type="ECO:0000313" key="10">
    <source>
        <dbReference type="Proteomes" id="UP001430848"/>
    </source>
</evidence>
<dbReference type="Pfam" id="PF00067">
    <property type="entry name" value="p450"/>
    <property type="match status" value="1"/>
</dbReference>
<evidence type="ECO:0000256" key="2">
    <source>
        <dbReference type="ARBA" id="ARBA00010617"/>
    </source>
</evidence>
<accession>A0ABR1NUK2</accession>
<evidence type="ECO:0000256" key="6">
    <source>
        <dbReference type="ARBA" id="ARBA00023004"/>
    </source>
</evidence>
<evidence type="ECO:0008006" key="11">
    <source>
        <dbReference type="Google" id="ProtNLM"/>
    </source>
</evidence>
<dbReference type="PRINTS" id="PR00463">
    <property type="entry name" value="EP450I"/>
</dbReference>
<dbReference type="PROSITE" id="PS00086">
    <property type="entry name" value="CYTOCHROME_P450"/>
    <property type="match status" value="1"/>
</dbReference>
<sequence>MDWIEKTGDVGTKAFFGFLKVRNDPDQSHQTIVHAILDSNLPQAEKTVERIYDEVGTITGAAFETAAQSIRTILYYLYSDPTMLNRLRSELDQATKKQGNDGHLPLSTLEQLPFLTSVVREGLRLSPGLATRLARLAPDHDLFYDKWRIPAGTPVGMTVLLMHLNEDVYPQPKTFNPDRWSDEAKRSDKTFAPFSRGTRICLGMQ</sequence>
<organism evidence="9 10">
    <name type="scientific">Diaporthe eres</name>
    <name type="common">Phomopsis oblonga</name>
    <dbReference type="NCBI Taxonomy" id="83184"/>
    <lineage>
        <taxon>Eukaryota</taxon>
        <taxon>Fungi</taxon>
        <taxon>Dikarya</taxon>
        <taxon>Ascomycota</taxon>
        <taxon>Pezizomycotina</taxon>
        <taxon>Sordariomycetes</taxon>
        <taxon>Sordariomycetidae</taxon>
        <taxon>Diaporthales</taxon>
        <taxon>Diaporthaceae</taxon>
        <taxon>Diaporthe</taxon>
        <taxon>Diaporthe eres species complex</taxon>
    </lineage>
</organism>
<comment type="caution">
    <text evidence="9">The sequence shown here is derived from an EMBL/GenBank/DDBJ whole genome shotgun (WGS) entry which is preliminary data.</text>
</comment>
<comment type="similarity">
    <text evidence="2 8">Belongs to the cytochrome P450 family.</text>
</comment>
<proteinExistence type="inferred from homology"/>
<dbReference type="InterPro" id="IPR036396">
    <property type="entry name" value="Cyt_P450_sf"/>
</dbReference>
<dbReference type="SUPFAM" id="SSF48264">
    <property type="entry name" value="Cytochrome P450"/>
    <property type="match status" value="1"/>
</dbReference>
<dbReference type="Proteomes" id="UP001430848">
    <property type="component" value="Unassembled WGS sequence"/>
</dbReference>
<dbReference type="InterPro" id="IPR002401">
    <property type="entry name" value="Cyt_P450_E_grp-I"/>
</dbReference>
<keyword evidence="3 8" id="KW-0349">Heme</keyword>
<keyword evidence="7 8" id="KW-0503">Monooxygenase</keyword>
<keyword evidence="4 8" id="KW-0479">Metal-binding</keyword>
<dbReference type="PRINTS" id="PR00385">
    <property type="entry name" value="P450"/>
</dbReference>
<evidence type="ECO:0000256" key="7">
    <source>
        <dbReference type="ARBA" id="ARBA00023033"/>
    </source>
</evidence>
<dbReference type="PANTHER" id="PTHR24305:SF157">
    <property type="entry name" value="N-ACETYLTRYPTOPHAN 6-HYDROXYLASE IVOC-RELATED"/>
    <property type="match status" value="1"/>
</dbReference>
<comment type="cofactor">
    <cofactor evidence="1">
        <name>heme</name>
        <dbReference type="ChEBI" id="CHEBI:30413"/>
    </cofactor>
</comment>
<gene>
    <name evidence="9" type="ORF">SLS63_011246</name>
</gene>
<keyword evidence="10" id="KW-1185">Reference proteome</keyword>
<dbReference type="InterPro" id="IPR017972">
    <property type="entry name" value="Cyt_P450_CS"/>
</dbReference>
<evidence type="ECO:0000256" key="8">
    <source>
        <dbReference type="RuleBase" id="RU000461"/>
    </source>
</evidence>
<dbReference type="InterPro" id="IPR001128">
    <property type="entry name" value="Cyt_P450"/>
</dbReference>
<dbReference type="InterPro" id="IPR050121">
    <property type="entry name" value="Cytochrome_P450_monoxygenase"/>
</dbReference>